<dbReference type="InterPro" id="IPR003115">
    <property type="entry name" value="ParB_N"/>
</dbReference>
<dbReference type="SUPFAM" id="SSF110849">
    <property type="entry name" value="ParB/Sulfiredoxin"/>
    <property type="match status" value="1"/>
</dbReference>
<dbReference type="SUPFAM" id="SSF109709">
    <property type="entry name" value="KorB DNA-binding domain-like"/>
    <property type="match status" value="1"/>
</dbReference>
<dbReference type="EMBL" id="JAUOTP010000005">
    <property type="protein sequence ID" value="MDO6415226.1"/>
    <property type="molecule type" value="Genomic_DNA"/>
</dbReference>
<dbReference type="InterPro" id="IPR041468">
    <property type="entry name" value="HTH_ParB/Spo0J"/>
</dbReference>
<gene>
    <name evidence="3" type="ORF">Q4F19_12610</name>
</gene>
<reference evidence="3" key="1">
    <citation type="submission" date="2023-07" db="EMBL/GenBank/DDBJ databases">
        <authorList>
            <person name="Kim M."/>
        </authorList>
    </citation>
    <scope>NUCLEOTIDE SEQUENCE</scope>
    <source>
        <strain evidence="3">BIUV-7</strain>
    </source>
</reference>
<organism evidence="3 4">
    <name type="scientific">Sphingomonas natans</name>
    <dbReference type="NCBI Taxonomy" id="3063330"/>
    <lineage>
        <taxon>Bacteria</taxon>
        <taxon>Pseudomonadati</taxon>
        <taxon>Pseudomonadota</taxon>
        <taxon>Alphaproteobacteria</taxon>
        <taxon>Sphingomonadales</taxon>
        <taxon>Sphingomonadaceae</taxon>
        <taxon>Sphingomonas</taxon>
    </lineage>
</organism>
<feature type="region of interest" description="Disordered" evidence="1">
    <location>
        <begin position="387"/>
        <end position="420"/>
    </location>
</feature>
<dbReference type="Gene3D" id="3.90.1530.30">
    <property type="match status" value="1"/>
</dbReference>
<evidence type="ECO:0000313" key="3">
    <source>
        <dbReference type="EMBL" id="MDO6415226.1"/>
    </source>
</evidence>
<evidence type="ECO:0000313" key="4">
    <source>
        <dbReference type="Proteomes" id="UP001169764"/>
    </source>
</evidence>
<dbReference type="Pfam" id="PF17762">
    <property type="entry name" value="HTH_ParB"/>
    <property type="match status" value="1"/>
</dbReference>
<name>A0ABT8YA74_9SPHN</name>
<feature type="domain" description="ParB-like N-terminal" evidence="2">
    <location>
        <begin position="6"/>
        <end position="104"/>
    </location>
</feature>
<dbReference type="RefSeq" id="WP_303543093.1">
    <property type="nucleotide sequence ID" value="NZ_JAUOTP010000005.1"/>
</dbReference>
<proteinExistence type="predicted"/>
<protein>
    <submittedName>
        <fullName evidence="3">ParB N-terminal domain-containing protein</fullName>
    </submittedName>
</protein>
<dbReference type="InterPro" id="IPR050336">
    <property type="entry name" value="Chromosome_partition/occlusion"/>
</dbReference>
<dbReference type="Pfam" id="PF02195">
    <property type="entry name" value="ParB_N"/>
    <property type="match status" value="1"/>
</dbReference>
<keyword evidence="4" id="KW-1185">Reference proteome</keyword>
<feature type="compositionally biased region" description="Basic and acidic residues" evidence="1">
    <location>
        <begin position="403"/>
        <end position="413"/>
    </location>
</feature>
<evidence type="ECO:0000259" key="2">
    <source>
        <dbReference type="SMART" id="SM00470"/>
    </source>
</evidence>
<dbReference type="Proteomes" id="UP001169764">
    <property type="component" value="Unassembled WGS sequence"/>
</dbReference>
<dbReference type="Gene3D" id="1.10.10.2830">
    <property type="match status" value="1"/>
</dbReference>
<evidence type="ECO:0000256" key="1">
    <source>
        <dbReference type="SAM" id="MobiDB-lite"/>
    </source>
</evidence>
<comment type="caution">
    <text evidence="3">The sequence shown here is derived from an EMBL/GenBank/DDBJ whole genome shotgun (WGS) entry which is preliminary data.</text>
</comment>
<dbReference type="InterPro" id="IPR036086">
    <property type="entry name" value="ParB/Sulfiredoxin_sf"/>
</dbReference>
<accession>A0ABT8YA74</accession>
<dbReference type="CDD" id="cd16406">
    <property type="entry name" value="ParB_N_like"/>
    <property type="match status" value="1"/>
</dbReference>
<sequence length="420" mass="45615">MTQLPILVPASKLAPSPSNVRTSSDPTADAQLEANIAERGIIQNLVGLPVSRKKGHYRITAGGRRLGCVHRLIEAGTLAPDYPVPVLVLADANDAIEISLSENFFRLALNPADACRAFQDIIQTEGKSPADVAKRFGLTERFVLGRLRLASLANPIFEALAGGNITLDVASAYVSTSDVERQAVIYAQLHETYYSDNVGEIRRRLASYSYRANDPRALLVGRDVYLAAGGRVDSDLFTDVDTEAWLDTQLVDRLVEERLDDAAAQVRERDGFAEVRVVSATHVPYAETYDLQPLRGELPPLTPEQELRQSEIEQTIDAIEAAAGGHSLSDEEEARLEALEEELGALVDRTPILSEDQRTGAVAFVVIGQDGTPRVHEELFVVPPAEVVDDAPAVEDGVPGRRAGADDRDREGQDQPAPGR</sequence>
<dbReference type="SMART" id="SM00470">
    <property type="entry name" value="ParB"/>
    <property type="match status" value="1"/>
</dbReference>
<dbReference type="PANTHER" id="PTHR33375">
    <property type="entry name" value="CHROMOSOME-PARTITIONING PROTEIN PARB-RELATED"/>
    <property type="match status" value="1"/>
</dbReference>
<dbReference type="PANTHER" id="PTHR33375:SF7">
    <property type="entry name" value="CHROMOSOME 2-PARTITIONING PROTEIN PARB-RELATED"/>
    <property type="match status" value="1"/>
</dbReference>